<keyword evidence="5" id="KW-0133">Cell shape</keyword>
<dbReference type="RefSeq" id="WP_379721215.1">
    <property type="nucleotide sequence ID" value="NZ_JBHRYJ010000001.1"/>
</dbReference>
<keyword evidence="4 8" id="KW-0812">Transmembrane</keyword>
<evidence type="ECO:0000256" key="8">
    <source>
        <dbReference type="SAM" id="Phobius"/>
    </source>
</evidence>
<keyword evidence="10" id="KW-1185">Reference proteome</keyword>
<dbReference type="Pfam" id="PF04093">
    <property type="entry name" value="MreD"/>
    <property type="match status" value="1"/>
</dbReference>
<accession>A0ABV7VDX0</accession>
<evidence type="ECO:0000256" key="5">
    <source>
        <dbReference type="ARBA" id="ARBA00022960"/>
    </source>
</evidence>
<feature type="transmembrane region" description="Helical" evidence="8">
    <location>
        <begin position="142"/>
        <end position="159"/>
    </location>
</feature>
<protein>
    <submittedName>
        <fullName evidence="9">Rod shape-determining protein MreD</fullName>
    </submittedName>
</protein>
<comment type="similarity">
    <text evidence="2">Belongs to the MreD family.</text>
</comment>
<keyword evidence="6 8" id="KW-1133">Transmembrane helix</keyword>
<proteinExistence type="inferred from homology"/>
<evidence type="ECO:0000256" key="2">
    <source>
        <dbReference type="ARBA" id="ARBA00007776"/>
    </source>
</evidence>
<dbReference type="InterPro" id="IPR007227">
    <property type="entry name" value="Cell_shape_determining_MreD"/>
</dbReference>
<evidence type="ECO:0000313" key="10">
    <source>
        <dbReference type="Proteomes" id="UP001595711"/>
    </source>
</evidence>
<reference evidence="10" key="1">
    <citation type="journal article" date="2019" name="Int. J. Syst. Evol. Microbiol.">
        <title>The Global Catalogue of Microorganisms (GCM) 10K type strain sequencing project: providing services to taxonomists for standard genome sequencing and annotation.</title>
        <authorList>
            <consortium name="The Broad Institute Genomics Platform"/>
            <consortium name="The Broad Institute Genome Sequencing Center for Infectious Disease"/>
            <person name="Wu L."/>
            <person name="Ma J."/>
        </authorList>
    </citation>
    <scope>NUCLEOTIDE SEQUENCE [LARGE SCALE GENOMIC DNA]</scope>
    <source>
        <strain evidence="10">KCTC 42182</strain>
    </source>
</reference>
<name>A0ABV7VDX0_9PROT</name>
<feature type="transmembrane region" description="Helical" evidence="8">
    <location>
        <begin position="12"/>
        <end position="32"/>
    </location>
</feature>
<feature type="transmembrane region" description="Helical" evidence="8">
    <location>
        <begin position="63"/>
        <end position="89"/>
    </location>
</feature>
<comment type="subcellular location">
    <subcellularLocation>
        <location evidence="1">Cell membrane</location>
        <topology evidence="1">Multi-pass membrane protein</topology>
    </subcellularLocation>
</comment>
<evidence type="ECO:0000256" key="3">
    <source>
        <dbReference type="ARBA" id="ARBA00022475"/>
    </source>
</evidence>
<evidence type="ECO:0000313" key="9">
    <source>
        <dbReference type="EMBL" id="MFC3674368.1"/>
    </source>
</evidence>
<sequence>MDALLTQTNRRLRAFLPLLSSLVLGLVGLTPLGLPHMELVAPSLALMAIFYWSIFRADLMTMAGAFLIGLVLDLLSGGPVGLNAMMLLLAHQLGVSQRRVFLGSSFLVNWVAFALVVSAVTLAGWAMISLLNWTLLPVPPRLAQWALSLACYPPVYWLLSRIERRWLRPVLPEL</sequence>
<feature type="transmembrane region" description="Helical" evidence="8">
    <location>
        <begin position="101"/>
        <end position="130"/>
    </location>
</feature>
<comment type="caution">
    <text evidence="9">The sequence shown here is derived from an EMBL/GenBank/DDBJ whole genome shotgun (WGS) entry which is preliminary data.</text>
</comment>
<organism evidence="9 10">
    <name type="scientific">Ferrovibrio xuzhouensis</name>
    <dbReference type="NCBI Taxonomy" id="1576914"/>
    <lineage>
        <taxon>Bacteria</taxon>
        <taxon>Pseudomonadati</taxon>
        <taxon>Pseudomonadota</taxon>
        <taxon>Alphaproteobacteria</taxon>
        <taxon>Rhodospirillales</taxon>
        <taxon>Rhodospirillaceae</taxon>
        <taxon>Ferrovibrio</taxon>
    </lineage>
</organism>
<gene>
    <name evidence="9" type="primary">mreD</name>
    <name evidence="9" type="ORF">ACFOOQ_02365</name>
</gene>
<evidence type="ECO:0000256" key="4">
    <source>
        <dbReference type="ARBA" id="ARBA00022692"/>
    </source>
</evidence>
<keyword evidence="7 8" id="KW-0472">Membrane</keyword>
<dbReference type="EMBL" id="JBHRYJ010000001">
    <property type="protein sequence ID" value="MFC3674368.1"/>
    <property type="molecule type" value="Genomic_DNA"/>
</dbReference>
<keyword evidence="3" id="KW-1003">Cell membrane</keyword>
<evidence type="ECO:0000256" key="7">
    <source>
        <dbReference type="ARBA" id="ARBA00023136"/>
    </source>
</evidence>
<evidence type="ECO:0000256" key="1">
    <source>
        <dbReference type="ARBA" id="ARBA00004651"/>
    </source>
</evidence>
<evidence type="ECO:0000256" key="6">
    <source>
        <dbReference type="ARBA" id="ARBA00022989"/>
    </source>
</evidence>
<dbReference type="Proteomes" id="UP001595711">
    <property type="component" value="Unassembled WGS sequence"/>
</dbReference>
<dbReference type="NCBIfam" id="TIGR03426">
    <property type="entry name" value="shape_MreD"/>
    <property type="match status" value="1"/>
</dbReference>